<proteinExistence type="predicted"/>
<dbReference type="NCBIfam" id="TIGR02401">
    <property type="entry name" value="trehalose_TreY"/>
    <property type="match status" value="1"/>
</dbReference>
<dbReference type="AlphaFoldDB" id="A0A1M5H550"/>
<organism evidence="2 3">
    <name type="scientific">Bradyrhizobium erythrophlei</name>
    <dbReference type="NCBI Taxonomy" id="1437360"/>
    <lineage>
        <taxon>Bacteria</taxon>
        <taxon>Pseudomonadati</taxon>
        <taxon>Pseudomonadota</taxon>
        <taxon>Alphaproteobacteria</taxon>
        <taxon>Hyphomicrobiales</taxon>
        <taxon>Nitrobacteraceae</taxon>
        <taxon>Bradyrhizobium</taxon>
    </lineage>
</organism>
<gene>
    <name evidence="2" type="ORF">SAMN05444169_0587</name>
</gene>
<dbReference type="PANTHER" id="PTHR10357">
    <property type="entry name" value="ALPHA-AMYLASE FAMILY MEMBER"/>
    <property type="match status" value="1"/>
</dbReference>
<evidence type="ECO:0000313" key="2">
    <source>
        <dbReference type="EMBL" id="SHG11026.1"/>
    </source>
</evidence>
<dbReference type="EMBL" id="LT670818">
    <property type="protein sequence ID" value="SHG11026.1"/>
    <property type="molecule type" value="Genomic_DNA"/>
</dbReference>
<dbReference type="InterPro" id="IPR012767">
    <property type="entry name" value="Trehalose_TreY"/>
</dbReference>
<dbReference type="GO" id="GO:0047470">
    <property type="term" value="F:(1,4)-alpha-D-glucan 1-alpha-D-glucosylmutase activity"/>
    <property type="evidence" value="ECO:0007669"/>
    <property type="project" value="TreeGrafter"/>
</dbReference>
<dbReference type="InterPro" id="IPR006047">
    <property type="entry name" value="GH13_cat_dom"/>
</dbReference>
<dbReference type="Gene3D" id="3.30.1590.10">
    <property type="entry name" value="Maltooligosyl trehalose synthase, domain 2"/>
    <property type="match status" value="1"/>
</dbReference>
<dbReference type="Proteomes" id="UP000190675">
    <property type="component" value="Chromosome I"/>
</dbReference>
<feature type="domain" description="Glycosyl hydrolase family 13 catalytic" evidence="1">
    <location>
        <begin position="6"/>
        <end position="496"/>
    </location>
</feature>
<name>A0A1M5H550_9BRAD</name>
<evidence type="ECO:0000313" key="3">
    <source>
        <dbReference type="Proteomes" id="UP000190675"/>
    </source>
</evidence>
<dbReference type="InterPro" id="IPR017853">
    <property type="entry name" value="GH"/>
</dbReference>
<dbReference type="PANTHER" id="PTHR10357:SF216">
    <property type="entry name" value="MALTOOLIGOSYL TREHALOSE SYNTHASE-RELATED"/>
    <property type="match status" value="1"/>
</dbReference>
<reference evidence="2 3" key="1">
    <citation type="submission" date="2016-11" db="EMBL/GenBank/DDBJ databases">
        <authorList>
            <person name="Jaros S."/>
            <person name="Januszkiewicz K."/>
            <person name="Wedrychowicz H."/>
        </authorList>
    </citation>
    <scope>NUCLEOTIDE SEQUENCE [LARGE SCALE GENOMIC DNA]</scope>
    <source>
        <strain evidence="2 3">GAS242</strain>
    </source>
</reference>
<accession>A0A1M5H550</accession>
<dbReference type="RefSeq" id="WP_079572859.1">
    <property type="nucleotide sequence ID" value="NZ_LT670818.1"/>
</dbReference>
<dbReference type="GO" id="GO:0030980">
    <property type="term" value="P:alpha-glucan catabolic process"/>
    <property type="evidence" value="ECO:0007669"/>
    <property type="project" value="TreeGrafter"/>
</dbReference>
<dbReference type="SUPFAM" id="SSF51445">
    <property type="entry name" value="(Trans)glycosidases"/>
    <property type="match status" value="1"/>
</dbReference>
<dbReference type="CDD" id="cd11336">
    <property type="entry name" value="AmyAc_MTSase"/>
    <property type="match status" value="1"/>
</dbReference>
<dbReference type="SMART" id="SM00642">
    <property type="entry name" value="Aamy"/>
    <property type="match status" value="1"/>
</dbReference>
<dbReference type="Gene3D" id="3.20.20.80">
    <property type="entry name" value="Glycosidases"/>
    <property type="match status" value="3"/>
</dbReference>
<dbReference type="GO" id="GO:0005992">
    <property type="term" value="P:trehalose biosynthetic process"/>
    <property type="evidence" value="ECO:0007669"/>
    <property type="project" value="TreeGrafter"/>
</dbReference>
<protein>
    <submittedName>
        <fullName evidence="2">Maltooligosyl trehalose synthase</fullName>
    </submittedName>
</protein>
<sequence length="934" mass="103715">MLPAIPIATYRLQLTADFDFDAAAEVAPYLKALGISHVYASPFMKARKGSTHGYDIVDHTKFNPELGGEDGFERLSQALKAHDLGLILDFVPNHVGVHFADNPWWLDVLEWGPASPHAASFDIDWDVLPYRARPGVLLPIIGSSYGEALEKGEIELRYDPGEGSFSAWYFEHRLPIAPERYNEILRNIVKEADADDREAGKRIVDLSSRYKGLHHPNPKEAPAFKTALKGIDGSAGIIARGLDAYRAGPDRPSQTLALHHLLERQHYRLGHWRLASSDINYRRFFDINTLAGLRVEDAGTFEAIHRLVKKLIAEGKLQGLRLDHIDGLRDPAQYFQRLHRLVRDARGADASPFYTVIEKILGEHEKLHAFSGVHGTTGYEWLNTITQVLVDGNGLAPLGEVWRQISNQSPRLAPVLKEAKRRVLETLLTSEFTVLSRLLARIAGGHYSTRDFSADGLRQALELYILHFPVYRTYLAPGGPTEHDRALISDTIEKARADWFAADEGIFDFLRDALTMDLIKPDGPAHSAPRVRRFALKVQQFTGPVMAKSLEDTAFYRYHRLLALNEVGGDPAATALPVAAFHDAMKLRAKEWPHGMTATSTHDAKRGEDARARLIALTEIPGEWTSAVARWKVLNAPHLVIAGDMRAPSATSEYMLYQALIGAWPSDGHNASFAERMQTYALKAAREGKQETSWLNPNAAYEAGLRKFIERILDRAVSAEFLASLETLAQRLALLGALNSLSQITLKATMPGVPDFYQGTEFWDLSLVDPDNRRPVDFTERARMLASMATPDWDRLAESWPNGHVKLGWTKHLLTLRTELADVFANGDYEPLQVSGSHCDRVIAFARRRGRDAVIVAVAKSFAAFSQGGRAWPRAESYDAAVHVGGYAVEGFADADASELRLSDIFHHLPAAVLKARAVSASKPARKRTHAASA</sequence>
<dbReference type="OrthoDB" id="9761577at2"/>
<dbReference type="Pfam" id="PF00128">
    <property type="entry name" value="Alpha-amylase"/>
    <property type="match status" value="1"/>
</dbReference>
<evidence type="ECO:0000259" key="1">
    <source>
        <dbReference type="SMART" id="SM00642"/>
    </source>
</evidence>